<evidence type="ECO:0000256" key="4">
    <source>
        <dbReference type="ARBA" id="ARBA00022825"/>
    </source>
</evidence>
<reference evidence="7 8" key="1">
    <citation type="submission" date="2019-02" db="EMBL/GenBank/DDBJ databases">
        <title>Deep-cultivation of Planctomycetes and their phenomic and genomic characterization uncovers novel biology.</title>
        <authorList>
            <person name="Wiegand S."/>
            <person name="Jogler M."/>
            <person name="Boedeker C."/>
            <person name="Pinto D."/>
            <person name="Vollmers J."/>
            <person name="Rivas-Marin E."/>
            <person name="Kohn T."/>
            <person name="Peeters S.H."/>
            <person name="Heuer A."/>
            <person name="Rast P."/>
            <person name="Oberbeckmann S."/>
            <person name="Bunk B."/>
            <person name="Jeske O."/>
            <person name="Meyerdierks A."/>
            <person name="Storesund J.E."/>
            <person name="Kallscheuer N."/>
            <person name="Luecker S."/>
            <person name="Lage O.M."/>
            <person name="Pohl T."/>
            <person name="Merkel B.J."/>
            <person name="Hornburger P."/>
            <person name="Mueller R.-W."/>
            <person name="Bruemmer F."/>
            <person name="Labrenz M."/>
            <person name="Spormann A.M."/>
            <person name="Op Den Camp H."/>
            <person name="Overmann J."/>
            <person name="Amann R."/>
            <person name="Jetten M.S.M."/>
            <person name="Mascher T."/>
            <person name="Medema M.H."/>
            <person name="Devos D.P."/>
            <person name="Kaster A.-K."/>
            <person name="Ovreas L."/>
            <person name="Rohde M."/>
            <person name="Galperin M.Y."/>
            <person name="Jogler C."/>
        </authorList>
    </citation>
    <scope>NUCLEOTIDE SEQUENCE [LARGE SCALE GENOMIC DNA]</scope>
    <source>
        <strain evidence="7 8">Q31b</strain>
    </source>
</reference>
<name>A0A5C6E5J5_9BACT</name>
<dbReference type="AlphaFoldDB" id="A0A5C6E5J5"/>
<dbReference type="InterPro" id="IPR047272">
    <property type="entry name" value="S49_SppA_C"/>
</dbReference>
<dbReference type="RefSeq" id="WP_231617373.1">
    <property type="nucleotide sequence ID" value="NZ_SJPY01000002.1"/>
</dbReference>
<feature type="chain" id="PRO_5022882311" evidence="5">
    <location>
        <begin position="21"/>
        <end position="372"/>
    </location>
</feature>
<keyword evidence="8" id="KW-1185">Reference proteome</keyword>
<dbReference type="EMBL" id="SJPY01000002">
    <property type="protein sequence ID" value="TWU43965.1"/>
    <property type="molecule type" value="Genomic_DNA"/>
</dbReference>
<dbReference type="PROSITE" id="PS51257">
    <property type="entry name" value="PROKAR_LIPOPROTEIN"/>
    <property type="match status" value="1"/>
</dbReference>
<dbReference type="Pfam" id="PF01343">
    <property type="entry name" value="Peptidase_S49"/>
    <property type="match status" value="1"/>
</dbReference>
<keyword evidence="2" id="KW-0645">Protease</keyword>
<gene>
    <name evidence="7" type="primary">sppA</name>
    <name evidence="7" type="ORF">Q31b_14990</name>
</gene>
<proteinExistence type="inferred from homology"/>
<protein>
    <submittedName>
        <fullName evidence="7">Putative signal peptide peptidase SppA</fullName>
        <ecNumber evidence="7">3.4.21.-</ecNumber>
    </submittedName>
</protein>
<keyword evidence="5" id="KW-0732">Signal</keyword>
<dbReference type="InterPro" id="IPR002142">
    <property type="entry name" value="Peptidase_S49"/>
</dbReference>
<comment type="caution">
    <text evidence="7">The sequence shown here is derived from an EMBL/GenBank/DDBJ whole genome shotgun (WGS) entry which is preliminary data.</text>
</comment>
<organism evidence="7 8">
    <name type="scientific">Novipirellula aureliae</name>
    <dbReference type="NCBI Taxonomy" id="2527966"/>
    <lineage>
        <taxon>Bacteria</taxon>
        <taxon>Pseudomonadati</taxon>
        <taxon>Planctomycetota</taxon>
        <taxon>Planctomycetia</taxon>
        <taxon>Pirellulales</taxon>
        <taxon>Pirellulaceae</taxon>
        <taxon>Novipirellula</taxon>
    </lineage>
</organism>
<evidence type="ECO:0000313" key="8">
    <source>
        <dbReference type="Proteomes" id="UP000315471"/>
    </source>
</evidence>
<sequence precursor="true">MYRCFLLCVFLLSFSGCRHWPLRVDMLGNVGGKMQMNGDMNVTGDTRVDGTMKMIGDLNTSIKANNTASPLSPVTVEGNADSSGRVAVIDVDGLLVYQNGSGIGSMGENPVALFQEKIRTVERDPAVAAVVLRIDSPGGGVTATDMMCETLRRFKASRGIPVVACVLSTGAGGAYQLAVQADHVIAHPTSIVGGIGVILNLYSMEDTLGQYNIAAIPVKSGEKIDGGTPVRTMEPEERKLLQGIADEFHQRFVDDVKTRRPQLVAANDAAKIDDWFDGRVVTGQSAAEASLVDQTGYLDDAIRVAKQMGNLDANASVVMLRRDNDRAHTTLDVTPNESPLGSLLPLNIPGLDRSRLPTFMYLWQIEPSFATR</sequence>
<dbReference type="InterPro" id="IPR029045">
    <property type="entry name" value="ClpP/crotonase-like_dom_sf"/>
</dbReference>
<feature type="domain" description="Peptidase S49" evidence="6">
    <location>
        <begin position="157"/>
        <end position="310"/>
    </location>
</feature>
<dbReference type="Proteomes" id="UP000315471">
    <property type="component" value="Unassembled WGS sequence"/>
</dbReference>
<feature type="signal peptide" evidence="5">
    <location>
        <begin position="1"/>
        <end position="20"/>
    </location>
</feature>
<accession>A0A5C6E5J5</accession>
<evidence type="ECO:0000256" key="1">
    <source>
        <dbReference type="ARBA" id="ARBA00008683"/>
    </source>
</evidence>
<keyword evidence="4" id="KW-0720">Serine protease</keyword>
<dbReference type="GO" id="GO:0006508">
    <property type="term" value="P:proteolysis"/>
    <property type="evidence" value="ECO:0007669"/>
    <property type="project" value="UniProtKB-KW"/>
</dbReference>
<dbReference type="SUPFAM" id="SSF52096">
    <property type="entry name" value="ClpP/crotonase"/>
    <property type="match status" value="1"/>
</dbReference>
<dbReference type="CDD" id="cd07023">
    <property type="entry name" value="S49_Sppa_N_C"/>
    <property type="match status" value="1"/>
</dbReference>
<evidence type="ECO:0000313" key="7">
    <source>
        <dbReference type="EMBL" id="TWU43965.1"/>
    </source>
</evidence>
<dbReference type="EC" id="3.4.21.-" evidence="7"/>
<dbReference type="PANTHER" id="PTHR42987">
    <property type="entry name" value="PEPTIDASE S49"/>
    <property type="match status" value="1"/>
</dbReference>
<evidence type="ECO:0000256" key="3">
    <source>
        <dbReference type="ARBA" id="ARBA00022801"/>
    </source>
</evidence>
<comment type="similarity">
    <text evidence="1">Belongs to the peptidase S49 family.</text>
</comment>
<dbReference type="Gene3D" id="3.90.226.10">
    <property type="entry name" value="2-enoyl-CoA Hydratase, Chain A, domain 1"/>
    <property type="match status" value="2"/>
</dbReference>
<dbReference type="PANTHER" id="PTHR42987:SF4">
    <property type="entry name" value="PROTEASE SOHB-RELATED"/>
    <property type="match status" value="1"/>
</dbReference>
<evidence type="ECO:0000256" key="5">
    <source>
        <dbReference type="SAM" id="SignalP"/>
    </source>
</evidence>
<dbReference type="GO" id="GO:0008236">
    <property type="term" value="F:serine-type peptidase activity"/>
    <property type="evidence" value="ECO:0007669"/>
    <property type="project" value="UniProtKB-KW"/>
</dbReference>
<evidence type="ECO:0000256" key="2">
    <source>
        <dbReference type="ARBA" id="ARBA00022670"/>
    </source>
</evidence>
<keyword evidence="3 7" id="KW-0378">Hydrolase</keyword>
<evidence type="ECO:0000259" key="6">
    <source>
        <dbReference type="Pfam" id="PF01343"/>
    </source>
</evidence>